<dbReference type="Gene3D" id="2.115.10.20">
    <property type="entry name" value="Glycosyl hydrolase domain, family 43"/>
    <property type="match status" value="1"/>
</dbReference>
<dbReference type="AlphaFoldDB" id="A0A1C4Z7L6"/>
<dbReference type="SUPFAM" id="SSF75005">
    <property type="entry name" value="Arabinanase/levansucrase/invertase"/>
    <property type="match status" value="1"/>
</dbReference>
<name>A0A1C4Z7L6_MICVI</name>
<dbReference type="Proteomes" id="UP000198242">
    <property type="component" value="Chromosome I"/>
</dbReference>
<dbReference type="RefSeq" id="WP_157744628.1">
    <property type="nucleotide sequence ID" value="NZ_LT607411.1"/>
</dbReference>
<dbReference type="EMBL" id="LT607411">
    <property type="protein sequence ID" value="SCF28965.1"/>
    <property type="molecule type" value="Genomic_DNA"/>
</dbReference>
<keyword evidence="2" id="KW-1185">Reference proteome</keyword>
<evidence type="ECO:0000313" key="2">
    <source>
        <dbReference type="Proteomes" id="UP000198242"/>
    </source>
</evidence>
<evidence type="ECO:0000313" key="1">
    <source>
        <dbReference type="EMBL" id="SCF28965.1"/>
    </source>
</evidence>
<dbReference type="PROSITE" id="PS51318">
    <property type="entry name" value="TAT"/>
    <property type="match status" value="1"/>
</dbReference>
<dbReference type="InterPro" id="IPR006311">
    <property type="entry name" value="TAT_signal"/>
</dbReference>
<accession>A0A1C4Z7L6</accession>
<protein>
    <submittedName>
        <fullName evidence="1">Uncharacterized protein</fullName>
    </submittedName>
</protein>
<sequence length="531" mass="59085">MESPGISRRGLMVGGIASAALGTALATLGPGSARASATAAGAGPDPAKVPHTYFAFDTGLWNGHLMRNCEIRMGHFIKDDANNPLFREGVFESPRLPWEPRYDNGYPNVFWDPEHRKYRCYYTLFVRDPASLNTSPEERRTKDYVISGRQTGLCYAESTDGVHWVKPKLGIVEFDGSTDNNILFTDVQGTSVLYDPADPDPARRYKLLTLKEKGGTSLCTAFSADGVQFTPLRPWPANSPVPGGDCHNLVFRDSASGQFVLITRLWDSNIRVSAMSTSEDFLNWTKPVEIHRGSGFESQIYSMPVFEYEGLYLGLASVYHDGDTALANYDTVDLDLQWSVNTTEWNQVALADSTFIPHGPGTDAYPRGAFDSSVIFASVPILEDDKLWFYYMGGKGRHTGWRETSLGRGYVQKDRFAYYGSRLGNQPMELTTQGLNFHADNLQILADIEPGGWLTAELRNTAGTVVQAGFEASRSRLEDTGGGWRQIRWEGKSVRELDPKGFFALRLVSQKAKIWAVRGDIHVRPLKYEKP</sequence>
<dbReference type="OrthoDB" id="9799605at2"/>
<gene>
    <name evidence="1" type="ORF">GA0074695_5202</name>
</gene>
<reference evidence="2" key="1">
    <citation type="submission" date="2016-06" db="EMBL/GenBank/DDBJ databases">
        <authorList>
            <person name="Varghese N."/>
            <person name="Submissions Spin"/>
        </authorList>
    </citation>
    <scope>NUCLEOTIDE SEQUENCE [LARGE SCALE GENOMIC DNA]</scope>
    <source>
        <strain evidence="2">DSM 43909</strain>
    </source>
</reference>
<dbReference type="InterPro" id="IPR023296">
    <property type="entry name" value="Glyco_hydro_beta-prop_sf"/>
</dbReference>
<organism evidence="1 2">
    <name type="scientific">Micromonospora viridifaciens</name>
    <dbReference type="NCBI Taxonomy" id="1881"/>
    <lineage>
        <taxon>Bacteria</taxon>
        <taxon>Bacillati</taxon>
        <taxon>Actinomycetota</taxon>
        <taxon>Actinomycetes</taxon>
        <taxon>Micromonosporales</taxon>
        <taxon>Micromonosporaceae</taxon>
        <taxon>Micromonospora</taxon>
    </lineage>
</organism>
<proteinExistence type="predicted"/>